<dbReference type="SUPFAM" id="SSF88659">
    <property type="entry name" value="Sigma3 and sigma4 domains of RNA polymerase sigma factors"/>
    <property type="match status" value="1"/>
</dbReference>
<evidence type="ECO:0000256" key="2">
    <source>
        <dbReference type="ARBA" id="ARBA00023015"/>
    </source>
</evidence>
<evidence type="ECO:0000256" key="3">
    <source>
        <dbReference type="ARBA" id="ARBA00023082"/>
    </source>
</evidence>
<keyword evidence="9" id="KW-1185">Reference proteome</keyword>
<dbReference type="OrthoDB" id="9811152at2"/>
<dbReference type="RefSeq" id="WP_114794749.1">
    <property type="nucleotide sequence ID" value="NZ_QQZY01000001.1"/>
</dbReference>
<dbReference type="SUPFAM" id="SSF88946">
    <property type="entry name" value="Sigma2 domain of RNA polymerase sigma factors"/>
    <property type="match status" value="1"/>
</dbReference>
<dbReference type="NCBIfam" id="TIGR02937">
    <property type="entry name" value="sigma70-ECF"/>
    <property type="match status" value="1"/>
</dbReference>
<dbReference type="InterPro" id="IPR036388">
    <property type="entry name" value="WH-like_DNA-bd_sf"/>
</dbReference>
<dbReference type="Gene3D" id="1.10.10.10">
    <property type="entry name" value="Winged helix-like DNA-binding domain superfamily/Winged helix DNA-binding domain"/>
    <property type="match status" value="1"/>
</dbReference>
<evidence type="ECO:0000313" key="9">
    <source>
        <dbReference type="Proteomes" id="UP000254134"/>
    </source>
</evidence>
<dbReference type="Pfam" id="PF04542">
    <property type="entry name" value="Sigma70_r2"/>
    <property type="match status" value="1"/>
</dbReference>
<comment type="caution">
    <text evidence="8">The sequence shown here is derived from an EMBL/GenBank/DDBJ whole genome shotgun (WGS) entry which is preliminary data.</text>
</comment>
<gene>
    <name evidence="8" type="ORF">Gocc_0286</name>
</gene>
<dbReference type="Gene3D" id="1.10.1740.10">
    <property type="match status" value="1"/>
</dbReference>
<keyword evidence="2" id="KW-0805">Transcription regulation</keyword>
<dbReference type="GO" id="GO:0016987">
    <property type="term" value="F:sigma factor activity"/>
    <property type="evidence" value="ECO:0007669"/>
    <property type="project" value="UniProtKB-KW"/>
</dbReference>
<evidence type="ECO:0000259" key="7">
    <source>
        <dbReference type="Pfam" id="PF04545"/>
    </source>
</evidence>
<protein>
    <submittedName>
        <fullName evidence="8">Sigma70-ECF: RNA polymerase sigma factor, sigma-70 family</fullName>
    </submittedName>
</protein>
<proteinExistence type="inferred from homology"/>
<dbReference type="InterPro" id="IPR007630">
    <property type="entry name" value="RNA_pol_sigma70_r4"/>
</dbReference>
<organism evidence="8 9">
    <name type="scientific">Gaiella occulta</name>
    <dbReference type="NCBI Taxonomy" id="1002870"/>
    <lineage>
        <taxon>Bacteria</taxon>
        <taxon>Bacillati</taxon>
        <taxon>Actinomycetota</taxon>
        <taxon>Thermoleophilia</taxon>
        <taxon>Gaiellales</taxon>
        <taxon>Gaiellaceae</taxon>
        <taxon>Gaiella</taxon>
    </lineage>
</organism>
<dbReference type="GO" id="GO:0006352">
    <property type="term" value="P:DNA-templated transcription initiation"/>
    <property type="evidence" value="ECO:0007669"/>
    <property type="project" value="InterPro"/>
</dbReference>
<feature type="domain" description="RNA polymerase sigma-70 region 2" evidence="6">
    <location>
        <begin position="13"/>
        <end position="80"/>
    </location>
</feature>
<dbReference type="InterPro" id="IPR013325">
    <property type="entry name" value="RNA_pol_sigma_r2"/>
</dbReference>
<dbReference type="PANTHER" id="PTHR43133">
    <property type="entry name" value="RNA POLYMERASE ECF-TYPE SIGMA FACTO"/>
    <property type="match status" value="1"/>
</dbReference>
<evidence type="ECO:0000256" key="5">
    <source>
        <dbReference type="ARBA" id="ARBA00023163"/>
    </source>
</evidence>
<keyword evidence="3" id="KW-0731">Sigma factor</keyword>
<reference evidence="9" key="2">
    <citation type="journal article" date="2019" name="MicrobiologyOpen">
        <title>High-quality draft genome sequence of Gaiella occulta isolated from a 150 meter deep mineral water borehole and comparison with the genome sequences of other deep-branching lineages of the phylum Actinobacteria.</title>
        <authorList>
            <person name="Severino R."/>
            <person name="Froufe H.J.C."/>
            <person name="Barroso C."/>
            <person name="Albuquerque L."/>
            <person name="Lobo-da-Cunha A."/>
            <person name="da Costa M.S."/>
            <person name="Egas C."/>
        </authorList>
    </citation>
    <scope>NUCLEOTIDE SEQUENCE [LARGE SCALE GENOMIC DNA]</scope>
    <source>
        <strain evidence="9">F2-233</strain>
    </source>
</reference>
<dbReference type="CDD" id="cd06171">
    <property type="entry name" value="Sigma70_r4"/>
    <property type="match status" value="1"/>
</dbReference>
<evidence type="ECO:0000256" key="1">
    <source>
        <dbReference type="ARBA" id="ARBA00010641"/>
    </source>
</evidence>
<dbReference type="PANTHER" id="PTHR43133:SF52">
    <property type="entry name" value="ECF RNA POLYMERASE SIGMA FACTOR SIGL"/>
    <property type="match status" value="1"/>
</dbReference>
<reference evidence="8 9" key="1">
    <citation type="submission" date="2018-07" db="EMBL/GenBank/DDBJ databases">
        <title>High-quality-draft genome sequence of Gaiella occulta.</title>
        <authorList>
            <person name="Severino R."/>
            <person name="Froufe H.J.C."/>
            <person name="Rainey F.A."/>
            <person name="Barroso C."/>
            <person name="Albuquerque L."/>
            <person name="Lobo-Da-Cunha A."/>
            <person name="Da Costa M.S."/>
            <person name="Egas C."/>
        </authorList>
    </citation>
    <scope>NUCLEOTIDE SEQUENCE [LARGE SCALE GENOMIC DNA]</scope>
    <source>
        <strain evidence="8 9">F2-233</strain>
    </source>
</reference>
<dbReference type="Pfam" id="PF04545">
    <property type="entry name" value="Sigma70_r4"/>
    <property type="match status" value="1"/>
</dbReference>
<keyword evidence="4" id="KW-0238">DNA-binding</keyword>
<sequence>MAVATPDSDLRTLYDAHAGELFAFALRTLGERGAAEDLVQDVFLRAWLRAETYRPERGPARGWLFAIARNLAIDTARARSARPQLAAERVDETGSRDSEFEQIEQRIVLAEALGRLTPDHRRALVEVAIRERTVSEAAAVLGVPPGTVKSRVFYALKALRLGLEELGFGAEE</sequence>
<evidence type="ECO:0000313" key="8">
    <source>
        <dbReference type="EMBL" id="RDI75867.1"/>
    </source>
</evidence>
<feature type="domain" description="RNA polymerase sigma-70 region 4" evidence="7">
    <location>
        <begin position="112"/>
        <end position="160"/>
    </location>
</feature>
<dbReference type="AlphaFoldDB" id="A0A7M2Z0N3"/>
<dbReference type="EMBL" id="QQZY01000001">
    <property type="protein sequence ID" value="RDI75867.1"/>
    <property type="molecule type" value="Genomic_DNA"/>
</dbReference>
<evidence type="ECO:0000256" key="4">
    <source>
        <dbReference type="ARBA" id="ARBA00023125"/>
    </source>
</evidence>
<keyword evidence="5" id="KW-0804">Transcription</keyword>
<dbReference type="InterPro" id="IPR013324">
    <property type="entry name" value="RNA_pol_sigma_r3/r4-like"/>
</dbReference>
<dbReference type="Proteomes" id="UP000254134">
    <property type="component" value="Unassembled WGS sequence"/>
</dbReference>
<evidence type="ECO:0000259" key="6">
    <source>
        <dbReference type="Pfam" id="PF04542"/>
    </source>
</evidence>
<dbReference type="InterPro" id="IPR014284">
    <property type="entry name" value="RNA_pol_sigma-70_dom"/>
</dbReference>
<dbReference type="GO" id="GO:0003677">
    <property type="term" value="F:DNA binding"/>
    <property type="evidence" value="ECO:0007669"/>
    <property type="project" value="UniProtKB-KW"/>
</dbReference>
<name>A0A7M2Z0N3_9ACTN</name>
<accession>A0A7M2Z0N3</accession>
<dbReference type="InterPro" id="IPR007627">
    <property type="entry name" value="RNA_pol_sigma70_r2"/>
</dbReference>
<dbReference type="InterPro" id="IPR039425">
    <property type="entry name" value="RNA_pol_sigma-70-like"/>
</dbReference>
<comment type="similarity">
    <text evidence="1">Belongs to the sigma-70 factor family. ECF subfamily.</text>
</comment>